<keyword evidence="3" id="KW-1185">Reference proteome</keyword>
<name>A0ABT6ZQZ5_9ACTN</name>
<gene>
    <name evidence="2" type="ORF">NMN56_005805</name>
</gene>
<feature type="compositionally biased region" description="Basic and acidic residues" evidence="1">
    <location>
        <begin position="27"/>
        <end position="43"/>
    </location>
</feature>
<feature type="region of interest" description="Disordered" evidence="1">
    <location>
        <begin position="27"/>
        <end position="50"/>
    </location>
</feature>
<sequence length="103" mass="12065">MSDVVWLHHSLPRTAWYDLQPEQRARRERDFEEQRRASEREGGTRNGRFHVRGQSDWSHVEIWSFPSPEHAFDHWSRLVAAGYTACFEFSNQVGLADPATRPA</sequence>
<evidence type="ECO:0000313" key="3">
    <source>
        <dbReference type="Proteomes" id="UP001214441"/>
    </source>
</evidence>
<dbReference type="RefSeq" id="WP_274039297.1">
    <property type="nucleotide sequence ID" value="NZ_JANCPR020000004.1"/>
</dbReference>
<evidence type="ECO:0000313" key="2">
    <source>
        <dbReference type="EMBL" id="MDJ1131479.1"/>
    </source>
</evidence>
<protein>
    <submittedName>
        <fullName evidence="2">Uncharacterized protein</fullName>
    </submittedName>
</protein>
<dbReference type="EMBL" id="JANCPR020000004">
    <property type="protein sequence ID" value="MDJ1131479.1"/>
    <property type="molecule type" value="Genomic_DNA"/>
</dbReference>
<reference evidence="2 3" key="1">
    <citation type="submission" date="2023-05" db="EMBL/GenBank/DDBJ databases">
        <title>Streptantibioticus silvisoli sp. nov., acidotolerant actinomycetes 1 from pine litter.</title>
        <authorList>
            <person name="Swiecimska M."/>
            <person name="Golinska P."/>
            <person name="Sangal V."/>
            <person name="Wachnowicz B."/>
            <person name="Goodfellow M."/>
        </authorList>
    </citation>
    <scope>NUCLEOTIDE SEQUENCE [LARGE SCALE GENOMIC DNA]</scope>
    <source>
        <strain evidence="2 3">DSM 42109</strain>
    </source>
</reference>
<accession>A0ABT6ZQZ5</accession>
<evidence type="ECO:0000256" key="1">
    <source>
        <dbReference type="SAM" id="MobiDB-lite"/>
    </source>
</evidence>
<comment type="caution">
    <text evidence="2">The sequence shown here is derived from an EMBL/GenBank/DDBJ whole genome shotgun (WGS) entry which is preliminary data.</text>
</comment>
<organism evidence="2 3">
    <name type="scientific">Streptomyces iconiensis</name>
    <dbReference type="NCBI Taxonomy" id="1384038"/>
    <lineage>
        <taxon>Bacteria</taxon>
        <taxon>Bacillati</taxon>
        <taxon>Actinomycetota</taxon>
        <taxon>Actinomycetes</taxon>
        <taxon>Kitasatosporales</taxon>
        <taxon>Streptomycetaceae</taxon>
        <taxon>Streptomyces</taxon>
    </lineage>
</organism>
<proteinExistence type="predicted"/>
<dbReference type="Proteomes" id="UP001214441">
    <property type="component" value="Unassembled WGS sequence"/>
</dbReference>